<dbReference type="AlphaFoldDB" id="A0A7I7QP59"/>
<evidence type="ECO:0000313" key="2">
    <source>
        <dbReference type="Proteomes" id="UP000467193"/>
    </source>
</evidence>
<keyword evidence="2" id="KW-1185">Reference proteome</keyword>
<reference evidence="1 2" key="1">
    <citation type="journal article" date="2019" name="Emerg. Microbes Infect.">
        <title>Comprehensive subspecies identification of 175 nontuberculous mycobacteria species based on 7547 genomic profiles.</title>
        <authorList>
            <person name="Matsumoto Y."/>
            <person name="Kinjo T."/>
            <person name="Motooka D."/>
            <person name="Nabeya D."/>
            <person name="Jung N."/>
            <person name="Uechi K."/>
            <person name="Horii T."/>
            <person name="Iida T."/>
            <person name="Fujita J."/>
            <person name="Nakamura S."/>
        </authorList>
    </citation>
    <scope>NUCLEOTIDE SEQUENCE [LARGE SCALE GENOMIC DNA]</scope>
    <source>
        <strain evidence="1 2">JCM 17899</strain>
    </source>
</reference>
<dbReference type="Proteomes" id="UP000467193">
    <property type="component" value="Chromosome"/>
</dbReference>
<sequence length="298" mass="31613">MKTPAAAPYLLPPESACVAGPWTIEDGTELNDRLDHWDPFTNLNLVREIQVDVEAVRTACLLGDDAALALIATWTATTTRIAGYGPPVELGSGGGLLRTALTLLVPGASVGGRLDLNTRLVLRYPGAAPSPIAPRRAGAVLWTDEDRIALEGGASRFPVTAADFTTNPRYPDAAAWVLEWDPDDLDGPVLGGMRLLVNSSHATLLQTLRSGSADARATAVRSFVTFDAARSLVKGALGSDRFVEDPEAFPDGSMGRMLFELLTLCWPGVPVSVLRGRSIEDPARLDAELQAYLGVLAG</sequence>
<gene>
    <name evidence="1" type="ORF">MSEDJ_22000</name>
</gene>
<accession>A0A7I7QP59</accession>
<organism evidence="1 2">
    <name type="scientific">Mycolicibacterium sediminis</name>
    <dbReference type="NCBI Taxonomy" id="1286180"/>
    <lineage>
        <taxon>Bacteria</taxon>
        <taxon>Bacillati</taxon>
        <taxon>Actinomycetota</taxon>
        <taxon>Actinomycetes</taxon>
        <taxon>Mycobacteriales</taxon>
        <taxon>Mycobacteriaceae</taxon>
        <taxon>Mycolicibacterium</taxon>
    </lineage>
</organism>
<proteinExistence type="predicted"/>
<evidence type="ECO:0000313" key="1">
    <source>
        <dbReference type="EMBL" id="BBY28104.1"/>
    </source>
</evidence>
<protein>
    <submittedName>
        <fullName evidence="1">Uncharacterized protein</fullName>
    </submittedName>
</protein>
<name>A0A7I7QP59_9MYCO</name>
<dbReference type="EMBL" id="AP022588">
    <property type="protein sequence ID" value="BBY28104.1"/>
    <property type="molecule type" value="Genomic_DNA"/>
</dbReference>
<dbReference type="RefSeq" id="WP_246231089.1">
    <property type="nucleotide sequence ID" value="NZ_AP022588.1"/>
</dbReference>
<dbReference type="KEGG" id="msei:MSEDJ_22000"/>